<dbReference type="InterPro" id="IPR035965">
    <property type="entry name" value="PAS-like_dom_sf"/>
</dbReference>
<dbReference type="InterPro" id="IPR000014">
    <property type="entry name" value="PAS"/>
</dbReference>
<dbReference type="PROSITE" id="PS50883">
    <property type="entry name" value="EAL"/>
    <property type="match status" value="1"/>
</dbReference>
<dbReference type="Gene3D" id="3.30.450.20">
    <property type="entry name" value="PAS domain"/>
    <property type="match status" value="2"/>
</dbReference>
<dbReference type="SUPFAM" id="SSF55785">
    <property type="entry name" value="PYP-like sensor domain (PAS domain)"/>
    <property type="match status" value="2"/>
</dbReference>
<dbReference type="SMART" id="SM00091">
    <property type="entry name" value="PAS"/>
    <property type="match status" value="2"/>
</dbReference>
<dbReference type="Pfam" id="PF00990">
    <property type="entry name" value="GGDEF"/>
    <property type="match status" value="1"/>
</dbReference>
<dbReference type="InterPro" id="IPR013655">
    <property type="entry name" value="PAS_fold_3"/>
</dbReference>
<evidence type="ECO:0000313" key="8">
    <source>
        <dbReference type="Proteomes" id="UP000026923"/>
    </source>
</evidence>
<dbReference type="InterPro" id="IPR052155">
    <property type="entry name" value="Biofilm_reg_signaling"/>
</dbReference>
<evidence type="ECO:0000259" key="4">
    <source>
        <dbReference type="PROSITE" id="PS50113"/>
    </source>
</evidence>
<comment type="cofactor">
    <cofactor evidence="1">
        <name>Mg(2+)</name>
        <dbReference type="ChEBI" id="CHEBI:18420"/>
    </cofactor>
</comment>
<evidence type="ECO:0000313" key="7">
    <source>
        <dbReference type="EMBL" id="EWC42583.1"/>
    </source>
</evidence>
<dbReference type="CDD" id="cd00130">
    <property type="entry name" value="PAS"/>
    <property type="match status" value="2"/>
</dbReference>
<dbReference type="CDD" id="cd01949">
    <property type="entry name" value="GGDEF"/>
    <property type="match status" value="1"/>
</dbReference>
<sequence>MTRESSAVTNRRSSLLSCEVLDRSRVLDTLIHNLEGMAFRCRNDASWTMIFVSQGALGLCGYSAAELVDATRISWEQITHPDDRLRVRHCIEAAIAGCGRFSVQYRISTAMGSLKWVIERGVAVPDEQGEIVVEGFIEDISPQRAVLDALEQAELRYRSIFENASEGIFQSTRDGRYLAANPALARIYGYDSATELVADLADIERRLYVQHGRREAFCLLMEEQGEVLNFESEVYRRDGARIWISENAHVVRGANGEFICYEGTVQDISERKHYQQQLERQANHDLLTGLPNRVLLNDRIDQGLARAARLGYYLTLVFIDLDNFKFINDGLGHVAGDELLKSIAARLASSLRGSDTVARVGGDEFVLVLSDHYRVSTVISLLERVLNEIRRPVALSGREFQVGASLGVAMFPDDGDDAQSLLKHADIAMYAAKKRGRNNFQFFTPELNRIADERLNLEAAMRVALERDEFAVHYQPKVDASCRIVGVEALARWTHSELGVIGPDRFIPVAEESGLIMPLTLAVLRRAFSDARRWNEDRDTPLLVAVNLSPLLFLGDDVVERVAAVLNAVGLPATQVELEITETLFLGDDTRAVTILAEFKALGFRLAMDDFGTGYSSLSYLRRFPLDIIKIDRSLVTGLEQEEEVAMIARAAISLGKSLHKTVVAEGVENQLQFDYLCDHGCDEFQGYLLSRPLPAAQLTALLDAGGIVRL</sequence>
<dbReference type="Pfam" id="PF13426">
    <property type="entry name" value="PAS_9"/>
    <property type="match status" value="1"/>
</dbReference>
<evidence type="ECO:0000256" key="1">
    <source>
        <dbReference type="ARBA" id="ARBA00001946"/>
    </source>
</evidence>
<dbReference type="EMBL" id="AMCZ02000003">
    <property type="protein sequence ID" value="EWC42583.1"/>
    <property type="molecule type" value="Genomic_DNA"/>
</dbReference>
<dbReference type="InterPro" id="IPR000700">
    <property type="entry name" value="PAS-assoc_C"/>
</dbReference>
<dbReference type="FunFam" id="3.30.70.270:FF:000001">
    <property type="entry name" value="Diguanylate cyclase domain protein"/>
    <property type="match status" value="1"/>
</dbReference>
<dbReference type="InterPro" id="IPR029787">
    <property type="entry name" value="Nucleotide_cyclase"/>
</dbReference>
<dbReference type="SMART" id="SM00267">
    <property type="entry name" value="GGDEF"/>
    <property type="match status" value="1"/>
</dbReference>
<evidence type="ECO:0000259" key="5">
    <source>
        <dbReference type="PROSITE" id="PS50883"/>
    </source>
</evidence>
<evidence type="ECO:0000259" key="3">
    <source>
        <dbReference type="PROSITE" id="PS50112"/>
    </source>
</evidence>
<feature type="domain" description="PAC" evidence="4">
    <location>
        <begin position="228"/>
        <end position="280"/>
    </location>
</feature>
<dbReference type="NCBIfam" id="TIGR00229">
    <property type="entry name" value="sensory_box"/>
    <property type="match status" value="2"/>
</dbReference>
<dbReference type="SMART" id="SM00052">
    <property type="entry name" value="EAL"/>
    <property type="match status" value="1"/>
</dbReference>
<feature type="domain" description="PAC" evidence="4">
    <location>
        <begin position="101"/>
        <end position="152"/>
    </location>
</feature>
<dbReference type="SMART" id="SM00086">
    <property type="entry name" value="PAC"/>
    <property type="match status" value="2"/>
</dbReference>
<dbReference type="PROSITE" id="PS50112">
    <property type="entry name" value="PAS"/>
    <property type="match status" value="2"/>
</dbReference>
<dbReference type="PROSITE" id="PS50887">
    <property type="entry name" value="GGDEF"/>
    <property type="match status" value="1"/>
</dbReference>
<feature type="domain" description="PAS" evidence="3">
    <location>
        <begin position="23"/>
        <end position="98"/>
    </location>
</feature>
<dbReference type="InterPro" id="IPR035919">
    <property type="entry name" value="EAL_sf"/>
</dbReference>
<dbReference type="InterPro" id="IPR000160">
    <property type="entry name" value="GGDEF_dom"/>
</dbReference>
<dbReference type="SUPFAM" id="SSF55073">
    <property type="entry name" value="Nucleotide cyclase"/>
    <property type="match status" value="1"/>
</dbReference>
<dbReference type="InterPro" id="IPR001633">
    <property type="entry name" value="EAL_dom"/>
</dbReference>
<dbReference type="InterPro" id="IPR043128">
    <property type="entry name" value="Rev_trsase/Diguanyl_cyclase"/>
</dbReference>
<dbReference type="NCBIfam" id="TIGR00254">
    <property type="entry name" value="GGDEF"/>
    <property type="match status" value="1"/>
</dbReference>
<dbReference type="RefSeq" id="WP_003294890.1">
    <property type="nucleotide sequence ID" value="NZ_KK020676.1"/>
</dbReference>
<feature type="domain" description="GGDEF" evidence="6">
    <location>
        <begin position="312"/>
        <end position="445"/>
    </location>
</feature>
<dbReference type="Pfam" id="PF08447">
    <property type="entry name" value="PAS_3"/>
    <property type="match status" value="1"/>
</dbReference>
<comment type="subcellular location">
    <subcellularLocation>
        <location evidence="2">Cell inner membrane</location>
    </subcellularLocation>
</comment>
<organism evidence="7 8">
    <name type="scientific">Stutzerimonas stutzeri KOS6</name>
    <dbReference type="NCBI Taxonomy" id="1218352"/>
    <lineage>
        <taxon>Bacteria</taxon>
        <taxon>Pseudomonadati</taxon>
        <taxon>Pseudomonadota</taxon>
        <taxon>Gammaproteobacteria</taxon>
        <taxon>Pseudomonadales</taxon>
        <taxon>Pseudomonadaceae</taxon>
        <taxon>Stutzerimonas</taxon>
    </lineage>
</organism>
<dbReference type="PANTHER" id="PTHR44757">
    <property type="entry name" value="DIGUANYLATE CYCLASE DGCP"/>
    <property type="match status" value="1"/>
</dbReference>
<feature type="domain" description="EAL" evidence="5">
    <location>
        <begin position="454"/>
        <end position="707"/>
    </location>
</feature>
<feature type="domain" description="PAS" evidence="3">
    <location>
        <begin position="153"/>
        <end position="190"/>
    </location>
</feature>
<dbReference type="Proteomes" id="UP000026923">
    <property type="component" value="Unassembled WGS sequence"/>
</dbReference>
<evidence type="ECO:0000256" key="2">
    <source>
        <dbReference type="ARBA" id="ARBA00004533"/>
    </source>
</evidence>
<dbReference type="GO" id="GO:0005886">
    <property type="term" value="C:plasma membrane"/>
    <property type="evidence" value="ECO:0007669"/>
    <property type="project" value="UniProtKB-SubCell"/>
</dbReference>
<proteinExistence type="predicted"/>
<reference evidence="7 8" key="1">
    <citation type="journal article" date="2013" name="Genome Announc.">
        <title>Draft Genome of the Nitrogen-Fixing Bacterium Pseudomonas stutzeri Strain KOS6 Isolated from Industrial Hydrocarbon Sludge.</title>
        <authorList>
            <person name="Grigoryeva T.V."/>
            <person name="Laikov A.V."/>
            <person name="Naumova R.P."/>
            <person name="Manolov A.I."/>
            <person name="Larin A.K."/>
            <person name="Karpova I.Y."/>
            <person name="Semashko T.A."/>
            <person name="Alexeev D.G."/>
            <person name="Kostryukova E.S."/>
            <person name="Muller R."/>
            <person name="Govorun V.M."/>
        </authorList>
    </citation>
    <scope>NUCLEOTIDE SEQUENCE [LARGE SCALE GENOMIC DNA]</scope>
    <source>
        <strain evidence="7 8">KOS6</strain>
    </source>
</reference>
<gene>
    <name evidence="7" type="ORF">B597_004020</name>
</gene>
<dbReference type="SUPFAM" id="SSF141868">
    <property type="entry name" value="EAL domain-like"/>
    <property type="match status" value="1"/>
</dbReference>
<dbReference type="PANTHER" id="PTHR44757:SF2">
    <property type="entry name" value="BIOFILM ARCHITECTURE MAINTENANCE PROTEIN MBAA"/>
    <property type="match status" value="1"/>
</dbReference>
<dbReference type="Gene3D" id="3.30.70.270">
    <property type="match status" value="1"/>
</dbReference>
<dbReference type="CDD" id="cd01948">
    <property type="entry name" value="EAL"/>
    <property type="match status" value="1"/>
</dbReference>
<name>A0A061JV00_STUST</name>
<evidence type="ECO:0000259" key="6">
    <source>
        <dbReference type="PROSITE" id="PS50887"/>
    </source>
</evidence>
<dbReference type="Gene3D" id="3.20.20.450">
    <property type="entry name" value="EAL domain"/>
    <property type="match status" value="1"/>
</dbReference>
<dbReference type="HOGENOM" id="CLU_000445_70_20_6"/>
<dbReference type="Pfam" id="PF00563">
    <property type="entry name" value="EAL"/>
    <property type="match status" value="1"/>
</dbReference>
<dbReference type="InterPro" id="IPR001610">
    <property type="entry name" value="PAC"/>
</dbReference>
<dbReference type="OrthoDB" id="9804951at2"/>
<protein>
    <submittedName>
        <fullName evidence="7">Diguanylate cyclase</fullName>
    </submittedName>
</protein>
<dbReference type="GO" id="GO:0003824">
    <property type="term" value="F:catalytic activity"/>
    <property type="evidence" value="ECO:0007669"/>
    <property type="project" value="UniProtKB-ARBA"/>
</dbReference>
<accession>A0A061JV00</accession>
<dbReference type="AlphaFoldDB" id="A0A061JV00"/>
<dbReference type="PROSITE" id="PS50113">
    <property type="entry name" value="PAC"/>
    <property type="match status" value="2"/>
</dbReference>
<dbReference type="eggNOG" id="COG5001">
    <property type="taxonomic scope" value="Bacteria"/>
</dbReference>
<comment type="caution">
    <text evidence="7">The sequence shown here is derived from an EMBL/GenBank/DDBJ whole genome shotgun (WGS) entry which is preliminary data.</text>
</comment>